<dbReference type="Proteomes" id="UP000321617">
    <property type="component" value="Unassembled WGS sequence"/>
</dbReference>
<name>A0A562V3N0_9ACTN</name>
<accession>A0A562V3N0</accession>
<gene>
    <name evidence="1" type="ORF">LX16_3249</name>
</gene>
<sequence length="173" mass="18934">MSSRVETGGGDVDGTLRRAVTVLAARPGVRHHRDVIAPDGFRDTFSGGGLEAIVIWQPGRWLGLDLSIRLPGEPVAYYWIDTDLYDVSKPEQADFLREVAADIVALLGMIARRTLPVGRWRGRPAFVVPDGERFRRVVRGRIGCAAAGFDTMADALAGGDWFCPDLSSRGVRR</sequence>
<evidence type="ECO:0000313" key="1">
    <source>
        <dbReference type="EMBL" id="TWJ12491.1"/>
    </source>
</evidence>
<organism evidence="1 2">
    <name type="scientific">Stackebrandtia albiflava</name>
    <dbReference type="NCBI Taxonomy" id="406432"/>
    <lineage>
        <taxon>Bacteria</taxon>
        <taxon>Bacillati</taxon>
        <taxon>Actinomycetota</taxon>
        <taxon>Actinomycetes</taxon>
        <taxon>Glycomycetales</taxon>
        <taxon>Glycomycetaceae</taxon>
        <taxon>Stackebrandtia</taxon>
    </lineage>
</organism>
<dbReference type="OrthoDB" id="3625050at2"/>
<evidence type="ECO:0000313" key="2">
    <source>
        <dbReference type="Proteomes" id="UP000321617"/>
    </source>
</evidence>
<comment type="caution">
    <text evidence="1">The sequence shown here is derived from an EMBL/GenBank/DDBJ whole genome shotgun (WGS) entry which is preliminary data.</text>
</comment>
<proteinExistence type="predicted"/>
<keyword evidence="2" id="KW-1185">Reference proteome</keyword>
<protein>
    <submittedName>
        <fullName evidence="1">Uncharacterized protein</fullName>
    </submittedName>
</protein>
<dbReference type="RefSeq" id="WP_147139653.1">
    <property type="nucleotide sequence ID" value="NZ_BAABIJ010000002.1"/>
</dbReference>
<dbReference type="EMBL" id="VLLL01000006">
    <property type="protein sequence ID" value="TWJ12491.1"/>
    <property type="molecule type" value="Genomic_DNA"/>
</dbReference>
<dbReference type="AlphaFoldDB" id="A0A562V3N0"/>
<reference evidence="1 2" key="1">
    <citation type="journal article" date="2013" name="Stand. Genomic Sci.">
        <title>Genomic Encyclopedia of Type Strains, Phase I: The one thousand microbial genomes (KMG-I) project.</title>
        <authorList>
            <person name="Kyrpides N.C."/>
            <person name="Woyke T."/>
            <person name="Eisen J.A."/>
            <person name="Garrity G."/>
            <person name="Lilburn T.G."/>
            <person name="Beck B.J."/>
            <person name="Whitman W.B."/>
            <person name="Hugenholtz P."/>
            <person name="Klenk H.P."/>
        </authorList>
    </citation>
    <scope>NUCLEOTIDE SEQUENCE [LARGE SCALE GENOMIC DNA]</scope>
    <source>
        <strain evidence="1 2">DSM 45044</strain>
    </source>
</reference>